<dbReference type="EMBL" id="JAUQTB010000002">
    <property type="protein sequence ID" value="MDO7905856.1"/>
    <property type="molecule type" value="Genomic_DNA"/>
</dbReference>
<evidence type="ECO:0000256" key="1">
    <source>
        <dbReference type="ARBA" id="ARBA00000677"/>
    </source>
</evidence>
<keyword evidence="10" id="KW-1185">Reference proteome</keyword>
<dbReference type="EC" id="3.4.21.89" evidence="4 6"/>
<dbReference type="Pfam" id="PF10502">
    <property type="entry name" value="Peptidase_S26"/>
    <property type="match status" value="1"/>
</dbReference>
<dbReference type="PANTHER" id="PTHR43390:SF1">
    <property type="entry name" value="CHLOROPLAST PROCESSING PEPTIDASE"/>
    <property type="match status" value="1"/>
</dbReference>
<proteinExistence type="inferred from homology"/>
<keyword evidence="6" id="KW-1133">Transmembrane helix</keyword>
<dbReference type="RefSeq" id="WP_305023052.1">
    <property type="nucleotide sequence ID" value="NZ_JAUQTB010000002.1"/>
</dbReference>
<dbReference type="InterPro" id="IPR019533">
    <property type="entry name" value="Peptidase_S26"/>
</dbReference>
<comment type="caution">
    <text evidence="9">The sequence shown here is derived from an EMBL/GenBank/DDBJ whole genome shotgun (WGS) entry which is preliminary data.</text>
</comment>
<evidence type="ECO:0000256" key="7">
    <source>
        <dbReference type="SAM" id="MobiDB-lite"/>
    </source>
</evidence>
<evidence type="ECO:0000313" key="9">
    <source>
        <dbReference type="EMBL" id="MDO7905856.1"/>
    </source>
</evidence>
<organism evidence="9 10">
    <name type="scientific">Paenibacillus lacisoli</name>
    <dbReference type="NCBI Taxonomy" id="3064525"/>
    <lineage>
        <taxon>Bacteria</taxon>
        <taxon>Bacillati</taxon>
        <taxon>Bacillota</taxon>
        <taxon>Bacilli</taxon>
        <taxon>Bacillales</taxon>
        <taxon>Paenibacillaceae</taxon>
        <taxon>Paenibacillus</taxon>
    </lineage>
</organism>
<dbReference type="NCBIfam" id="TIGR02227">
    <property type="entry name" value="sigpep_I_bact"/>
    <property type="match status" value="1"/>
</dbReference>
<dbReference type="PROSITE" id="PS00761">
    <property type="entry name" value="SPASE_I_3"/>
    <property type="match status" value="1"/>
</dbReference>
<keyword evidence="6" id="KW-0812">Transmembrane</keyword>
<accession>A0ABT9C9C1</accession>
<comment type="similarity">
    <text evidence="3 6">Belongs to the peptidase S26 family.</text>
</comment>
<evidence type="ECO:0000256" key="2">
    <source>
        <dbReference type="ARBA" id="ARBA00004401"/>
    </source>
</evidence>
<reference evidence="9 10" key="1">
    <citation type="submission" date="2023-07" db="EMBL/GenBank/DDBJ databases">
        <title>Paenibacillus sp. JX-17 nov. isolated from soil.</title>
        <authorList>
            <person name="Wan Y."/>
            <person name="Liu B."/>
        </authorList>
    </citation>
    <scope>NUCLEOTIDE SEQUENCE [LARGE SCALE GENOMIC DNA]</scope>
    <source>
        <strain evidence="9 10">JX-17</strain>
    </source>
</reference>
<dbReference type="PRINTS" id="PR00727">
    <property type="entry name" value="LEADERPTASE"/>
</dbReference>
<dbReference type="InterPro" id="IPR019758">
    <property type="entry name" value="Pept_S26A_signal_pept_1_CS"/>
</dbReference>
<comment type="catalytic activity">
    <reaction evidence="1 6">
        <text>Cleavage of hydrophobic, N-terminal signal or leader sequences from secreted and periplasmic proteins.</text>
        <dbReference type="EC" id="3.4.21.89"/>
    </reaction>
</comment>
<evidence type="ECO:0000313" key="10">
    <source>
        <dbReference type="Proteomes" id="UP001240171"/>
    </source>
</evidence>
<keyword evidence="6" id="KW-0472">Membrane</keyword>
<sequence>MDRDIQQGTSGRTDDYEGPEQPEGTVSTQDQLVEAPAGKRAKKPKNEAVEWLKAIIIAVVLVILIRWLLFKPFIVDGPSMNPNFETGERIIVNEILYDFRAPQRGEVVVFHVPEEGRDFIKRVIAVAGDKVEVEGDEVLVNGKKISEPYIQGRIDQAKANGTTYNDKDFPEGVVPEGHIFVMGDNRPNSNDSRMIGYISLKEVIGRADVIFWPVKDIQWIKHKY</sequence>
<feature type="compositionally biased region" description="Polar residues" evidence="7">
    <location>
        <begin position="1"/>
        <end position="11"/>
    </location>
</feature>
<keyword evidence="6" id="KW-0645">Protease</keyword>
<evidence type="ECO:0000259" key="8">
    <source>
        <dbReference type="Pfam" id="PF10502"/>
    </source>
</evidence>
<feature type="transmembrane region" description="Helical" evidence="6">
    <location>
        <begin position="51"/>
        <end position="70"/>
    </location>
</feature>
<feature type="region of interest" description="Disordered" evidence="7">
    <location>
        <begin position="1"/>
        <end position="39"/>
    </location>
</feature>
<dbReference type="Proteomes" id="UP001240171">
    <property type="component" value="Unassembled WGS sequence"/>
</dbReference>
<dbReference type="InterPro" id="IPR036286">
    <property type="entry name" value="LexA/Signal_pep-like_sf"/>
</dbReference>
<evidence type="ECO:0000256" key="6">
    <source>
        <dbReference type="RuleBase" id="RU362042"/>
    </source>
</evidence>
<keyword evidence="5 6" id="KW-0378">Hydrolase</keyword>
<dbReference type="PANTHER" id="PTHR43390">
    <property type="entry name" value="SIGNAL PEPTIDASE I"/>
    <property type="match status" value="1"/>
</dbReference>
<name>A0ABT9C9C1_9BACL</name>
<gene>
    <name evidence="9" type="primary">lepB</name>
    <name evidence="9" type="ORF">Q5741_05425</name>
</gene>
<feature type="domain" description="Peptidase S26" evidence="8">
    <location>
        <begin position="49"/>
        <end position="212"/>
    </location>
</feature>
<evidence type="ECO:0000256" key="4">
    <source>
        <dbReference type="ARBA" id="ARBA00013208"/>
    </source>
</evidence>
<dbReference type="SUPFAM" id="SSF51306">
    <property type="entry name" value="LexA/Signal peptidase"/>
    <property type="match status" value="1"/>
</dbReference>
<protein>
    <recommendedName>
        <fullName evidence="4 6">Signal peptidase I</fullName>
        <ecNumber evidence="4 6">3.4.21.89</ecNumber>
    </recommendedName>
</protein>
<dbReference type="InterPro" id="IPR000223">
    <property type="entry name" value="Pept_S26A_signal_pept_1"/>
</dbReference>
<dbReference type="Gene3D" id="2.10.109.10">
    <property type="entry name" value="Umud Fragment, subunit A"/>
    <property type="match status" value="1"/>
</dbReference>
<dbReference type="CDD" id="cd06530">
    <property type="entry name" value="S26_SPase_I"/>
    <property type="match status" value="1"/>
</dbReference>
<comment type="subcellular location">
    <subcellularLocation>
        <location evidence="2">Cell membrane</location>
        <topology evidence="2">Single-pass type II membrane protein</topology>
    </subcellularLocation>
    <subcellularLocation>
        <location evidence="6">Membrane</location>
        <topology evidence="6">Single-pass type II membrane protein</topology>
    </subcellularLocation>
</comment>
<dbReference type="GO" id="GO:0009003">
    <property type="term" value="F:signal peptidase activity"/>
    <property type="evidence" value="ECO:0007669"/>
    <property type="project" value="UniProtKB-EC"/>
</dbReference>
<evidence type="ECO:0000256" key="3">
    <source>
        <dbReference type="ARBA" id="ARBA00009370"/>
    </source>
</evidence>
<evidence type="ECO:0000256" key="5">
    <source>
        <dbReference type="ARBA" id="ARBA00022801"/>
    </source>
</evidence>